<proteinExistence type="inferred from homology"/>
<dbReference type="Proteomes" id="UP000000689">
    <property type="component" value="Chromosome 2"/>
</dbReference>
<dbReference type="KEGG" id="ndi:NDAI_0B06190"/>
<dbReference type="HOGENOM" id="CLU_003676_2_1_1"/>
<feature type="region of interest" description="Disordered" evidence="2">
    <location>
        <begin position="830"/>
        <end position="858"/>
    </location>
</feature>
<evidence type="ECO:0000256" key="1">
    <source>
        <dbReference type="ARBA" id="ARBA00006180"/>
    </source>
</evidence>
<dbReference type="eggNOG" id="KOG2073">
    <property type="taxonomic scope" value="Eukaryota"/>
</dbReference>
<feature type="region of interest" description="Disordered" evidence="2">
    <location>
        <begin position="898"/>
        <end position="947"/>
    </location>
</feature>
<sequence length="947" mass="108321">MSFWPFGQNISDSHISAILDDYFHTLRILEKENPTIKKYVREFFDNSNGRSNELDTNDQILGSNDAQNNIVLNQNSFKTNNGSANNSGTVSGVSSSSGSPLSSENSSTTDLYSEDDEVGNSMTITVQSLNSSFIDRILDDPQLMSELTRQNTNLIDFICYGFFLDHKNQVKKIMNLDYMVNTLLQCIDDISIEYLKEEKIQDTPANNSSTKSETIDAETAVDSNPPDEERYKEQEEEFMQEKESTYLTKANIISELLSLDIWLISESLSKNSMYLNKLWSIINHKGFDSERSPLVTMFMKIHQNLLFTKTEQYIEFIKNNPKLVDEMVAHVDIPILMDFFLKIIAVDRIDSPTGIIQLVSNQGLIMKCLQYLNNEKYSSDTQACVGDFLKALIGISANAPIDDISIGPNSLTRELAAPCSIDKLINVIINEKGYALDTAVSIVIELIRKNNSDYDQVNLLETTIEDNIPTDRDPIYLGYLLKKFSEHLPNFLQIIENDNDLPMYTNQLNESYKPLGFERFKIVELIAELLHCSNMGLMNSKRAEIITYKRNLYLQSTNDKKHELNGAFNELTLNDNNNNEPAKKIMKNDTKFNANDSINNHNNNEKEETSTNEHINTNQNIFAIDDVEEVDESFEIPYVGINQNEKLRKNPTIGDLFKINLYDNQILTKIMKLFLDHPWNNFWHNVIFDILQQLFNGRMDFSYNSFLIYSLFSSKGSIEYMPMEYQEFKVKEIKDDFKITRDFILKGYHESFTFFEKMKTNLGYMGHLVLVAEEIVKFSRLYKVELISPDIQETLIDEDWQYYSNEVLNDTRIMYSKILGGGSYVDDGNGNIIPQLTTPSNEWESRDSERSGNPSTGGELINVEALEEQLIQSTESDLHNKLREMLVSQAQEDVDTKNAKNGVIILGPPPSDKEGEKEEESNSEDIGSNSFNDNDNDLVGEEEDEII</sequence>
<feature type="region of interest" description="Disordered" evidence="2">
    <location>
        <begin position="201"/>
        <end position="233"/>
    </location>
</feature>
<feature type="region of interest" description="Disordered" evidence="2">
    <location>
        <begin position="76"/>
        <end position="115"/>
    </location>
</feature>
<dbReference type="GO" id="GO:0005634">
    <property type="term" value="C:nucleus"/>
    <property type="evidence" value="ECO:0007669"/>
    <property type="project" value="TreeGrafter"/>
</dbReference>
<dbReference type="GO" id="GO:0019903">
    <property type="term" value="F:protein phosphatase binding"/>
    <property type="evidence" value="ECO:0007669"/>
    <property type="project" value="InterPro"/>
</dbReference>
<dbReference type="PANTHER" id="PTHR12634">
    <property type="entry name" value="SIT4 YEAST -ASSOCIATING PROTEIN-RELATED"/>
    <property type="match status" value="1"/>
</dbReference>
<protein>
    <submittedName>
        <fullName evidence="3">Uncharacterized protein</fullName>
    </submittedName>
</protein>
<dbReference type="STRING" id="1071378.G0W789"/>
<accession>G0W789</accession>
<evidence type="ECO:0000313" key="4">
    <source>
        <dbReference type="Proteomes" id="UP000000689"/>
    </source>
</evidence>
<evidence type="ECO:0000256" key="2">
    <source>
        <dbReference type="SAM" id="MobiDB-lite"/>
    </source>
</evidence>
<dbReference type="OrthoDB" id="295029at2759"/>
<comment type="similarity">
    <text evidence="1">Belongs to the SAPS family.</text>
</comment>
<dbReference type="OMA" id="DFICYGF"/>
<keyword evidence="4" id="KW-1185">Reference proteome</keyword>
<dbReference type="AlphaFoldDB" id="G0W789"/>
<feature type="compositionally biased region" description="Polar residues" evidence="2">
    <location>
        <begin position="203"/>
        <end position="212"/>
    </location>
</feature>
<name>G0W789_NAUDC</name>
<dbReference type="Pfam" id="PF04499">
    <property type="entry name" value="SAPS"/>
    <property type="match status" value="1"/>
</dbReference>
<dbReference type="InterPro" id="IPR007587">
    <property type="entry name" value="SAPS"/>
</dbReference>
<feature type="compositionally biased region" description="Low complexity" evidence="2">
    <location>
        <begin position="79"/>
        <end position="109"/>
    </location>
</feature>
<reference evidence="3 4" key="1">
    <citation type="journal article" date="2011" name="Proc. Natl. Acad. Sci. U.S.A.">
        <title>Evolutionary erosion of yeast sex chromosomes by mating-type switching accidents.</title>
        <authorList>
            <person name="Gordon J.L."/>
            <person name="Armisen D."/>
            <person name="Proux-Wera E."/>
            <person name="Oheigeartaigh S.S."/>
            <person name="Byrne K.P."/>
            <person name="Wolfe K.H."/>
        </authorList>
    </citation>
    <scope>NUCLEOTIDE SEQUENCE [LARGE SCALE GENOMIC DNA]</scope>
    <source>
        <strain evidence="4">ATCC 10597 / BCRC 20456 / CBS 421 / NBRC 0211 / NRRL Y-12639</strain>
    </source>
</reference>
<dbReference type="PANTHER" id="PTHR12634:SF14">
    <property type="entry name" value="SIT4-ASSOCIATING PROTEIN SAP155-RELATED"/>
    <property type="match status" value="1"/>
</dbReference>
<feature type="compositionally biased region" description="Acidic residues" evidence="2">
    <location>
        <begin position="934"/>
        <end position="947"/>
    </location>
</feature>
<dbReference type="GO" id="GO:0019888">
    <property type="term" value="F:protein phosphatase regulator activity"/>
    <property type="evidence" value="ECO:0007669"/>
    <property type="project" value="TreeGrafter"/>
</dbReference>
<dbReference type="EMBL" id="HE580268">
    <property type="protein sequence ID" value="CCD23650.1"/>
    <property type="molecule type" value="Genomic_DNA"/>
</dbReference>
<evidence type="ECO:0000313" key="3">
    <source>
        <dbReference type="EMBL" id="CCD23650.1"/>
    </source>
</evidence>
<dbReference type="GeneID" id="11497514"/>
<dbReference type="RefSeq" id="XP_003668893.1">
    <property type="nucleotide sequence ID" value="XM_003668845.1"/>
</dbReference>
<organism evidence="3 4">
    <name type="scientific">Naumovozyma dairenensis (strain ATCC 10597 / BCRC 20456 / CBS 421 / NBRC 0211 / NRRL Y-12639)</name>
    <name type="common">Saccharomyces dairenensis</name>
    <dbReference type="NCBI Taxonomy" id="1071378"/>
    <lineage>
        <taxon>Eukaryota</taxon>
        <taxon>Fungi</taxon>
        <taxon>Dikarya</taxon>
        <taxon>Ascomycota</taxon>
        <taxon>Saccharomycotina</taxon>
        <taxon>Saccharomycetes</taxon>
        <taxon>Saccharomycetales</taxon>
        <taxon>Saccharomycetaceae</taxon>
        <taxon>Naumovozyma</taxon>
    </lineage>
</organism>
<feature type="compositionally biased region" description="Polar residues" evidence="2">
    <location>
        <begin position="832"/>
        <end position="842"/>
    </location>
</feature>
<gene>
    <name evidence="3" type="primary">NDAI0B06190</name>
    <name evidence="3" type="ordered locus">NDAI_0B06190</name>
</gene>
<dbReference type="GO" id="GO:0005829">
    <property type="term" value="C:cytosol"/>
    <property type="evidence" value="ECO:0007669"/>
    <property type="project" value="TreeGrafter"/>
</dbReference>